<feature type="domain" description="Response regulatory" evidence="8">
    <location>
        <begin position="563"/>
        <end position="682"/>
    </location>
</feature>
<accession>A0A0M6XS60</accession>
<dbReference type="InterPro" id="IPR035965">
    <property type="entry name" value="PAS-like_dom_sf"/>
</dbReference>
<comment type="catalytic activity">
    <reaction evidence="1">
        <text>ATP + protein L-histidine = ADP + protein N-phospho-L-histidine.</text>
        <dbReference type="EC" id="2.7.13.3"/>
    </reaction>
</comment>
<dbReference type="SMART" id="SM00387">
    <property type="entry name" value="HATPase_c"/>
    <property type="match status" value="1"/>
</dbReference>
<evidence type="ECO:0000256" key="5">
    <source>
        <dbReference type="ARBA" id="ARBA00022777"/>
    </source>
</evidence>
<dbReference type="InterPro" id="IPR011006">
    <property type="entry name" value="CheY-like_superfamily"/>
</dbReference>
<dbReference type="Pfam" id="PF12860">
    <property type="entry name" value="PAS_7"/>
    <property type="match status" value="1"/>
</dbReference>
<dbReference type="Pfam" id="PF00072">
    <property type="entry name" value="Response_reg"/>
    <property type="match status" value="1"/>
</dbReference>
<evidence type="ECO:0000256" key="2">
    <source>
        <dbReference type="ARBA" id="ARBA00012438"/>
    </source>
</evidence>
<dbReference type="PROSITE" id="PS50109">
    <property type="entry name" value="HIS_KIN"/>
    <property type="match status" value="1"/>
</dbReference>
<keyword evidence="10" id="KW-1185">Reference proteome</keyword>
<dbReference type="InterPro" id="IPR005467">
    <property type="entry name" value="His_kinase_dom"/>
</dbReference>
<dbReference type="PROSITE" id="PS50110">
    <property type="entry name" value="RESPONSE_REGULATORY"/>
    <property type="match status" value="1"/>
</dbReference>
<dbReference type="RefSeq" id="WP_055682871.1">
    <property type="nucleotide sequence ID" value="NZ_CXPG01000020.1"/>
</dbReference>
<evidence type="ECO:0000259" key="7">
    <source>
        <dbReference type="PROSITE" id="PS50109"/>
    </source>
</evidence>
<dbReference type="SMART" id="SM00448">
    <property type="entry name" value="REC"/>
    <property type="match status" value="1"/>
</dbReference>
<dbReference type="EC" id="2.7.13.3" evidence="2"/>
<evidence type="ECO:0000313" key="10">
    <source>
        <dbReference type="Proteomes" id="UP000048908"/>
    </source>
</evidence>
<dbReference type="SUPFAM" id="SSF55785">
    <property type="entry name" value="PYP-like sensor domain (PAS domain)"/>
    <property type="match status" value="1"/>
</dbReference>
<evidence type="ECO:0000256" key="6">
    <source>
        <dbReference type="PROSITE-ProRule" id="PRU00169"/>
    </source>
</evidence>
<dbReference type="AlphaFoldDB" id="A0A0M6XS60"/>
<name>A0A0M6XS60_9RHOB</name>
<feature type="domain" description="Histidine kinase" evidence="7">
    <location>
        <begin position="225"/>
        <end position="443"/>
    </location>
</feature>
<dbReference type="Gene3D" id="3.30.450.20">
    <property type="entry name" value="PAS domain"/>
    <property type="match status" value="1"/>
</dbReference>
<reference evidence="9 10" key="1">
    <citation type="submission" date="2015-07" db="EMBL/GenBank/DDBJ databases">
        <authorList>
            <person name="Noorani M."/>
        </authorList>
    </citation>
    <scope>NUCLEOTIDE SEQUENCE [LARGE SCALE GENOMIC DNA]</scope>
    <source>
        <strain evidence="9 10">CECT 5088</strain>
    </source>
</reference>
<dbReference type="CDD" id="cd16922">
    <property type="entry name" value="HATPase_EvgS-ArcB-TorS-like"/>
    <property type="match status" value="1"/>
</dbReference>
<keyword evidence="5 9" id="KW-0418">Kinase</keyword>
<dbReference type="EMBL" id="CXPG01000020">
    <property type="protein sequence ID" value="CTQ33467.1"/>
    <property type="molecule type" value="Genomic_DNA"/>
</dbReference>
<protein>
    <recommendedName>
        <fullName evidence="2">histidine kinase</fullName>
        <ecNumber evidence="2">2.7.13.3</ecNumber>
    </recommendedName>
</protein>
<dbReference type="PANTHER" id="PTHR43047:SF64">
    <property type="entry name" value="HISTIDINE KINASE CONTAINING CHEY-HOMOLOGOUS RECEIVER DOMAIN AND PAS DOMAIN-RELATED"/>
    <property type="match status" value="1"/>
</dbReference>
<dbReference type="Gene3D" id="1.10.287.130">
    <property type="match status" value="1"/>
</dbReference>
<dbReference type="OrthoDB" id="9801651at2"/>
<dbReference type="SUPFAM" id="SSF55874">
    <property type="entry name" value="ATPase domain of HSP90 chaperone/DNA topoisomerase II/histidine kinase"/>
    <property type="match status" value="1"/>
</dbReference>
<dbReference type="InterPro" id="IPR004358">
    <property type="entry name" value="Sig_transdc_His_kin-like_C"/>
</dbReference>
<keyword evidence="3 6" id="KW-0597">Phosphoprotein</keyword>
<dbReference type="SUPFAM" id="SSF47384">
    <property type="entry name" value="Homodimeric domain of signal transducing histidine kinase"/>
    <property type="match status" value="1"/>
</dbReference>
<dbReference type="InterPro" id="IPR001789">
    <property type="entry name" value="Sig_transdc_resp-reg_receiver"/>
</dbReference>
<dbReference type="InterPro" id="IPR003661">
    <property type="entry name" value="HisK_dim/P_dom"/>
</dbReference>
<keyword evidence="4 9" id="KW-0808">Transferase</keyword>
<evidence type="ECO:0000256" key="3">
    <source>
        <dbReference type="ARBA" id="ARBA00022553"/>
    </source>
</evidence>
<dbReference type="STRING" id="282197.SAMN04488517_102296"/>
<dbReference type="PANTHER" id="PTHR43047">
    <property type="entry name" value="TWO-COMPONENT HISTIDINE PROTEIN KINASE"/>
    <property type="match status" value="1"/>
</dbReference>
<proteinExistence type="predicted"/>
<dbReference type="Gene3D" id="3.30.565.10">
    <property type="entry name" value="Histidine kinase-like ATPase, C-terminal domain"/>
    <property type="match status" value="1"/>
</dbReference>
<gene>
    <name evidence="9" type="primary">barA</name>
    <name evidence="9" type="ORF">JAN5088_02249</name>
</gene>
<dbReference type="CDD" id="cd17546">
    <property type="entry name" value="REC_hyHK_CKI1_RcsC-like"/>
    <property type="match status" value="1"/>
</dbReference>
<dbReference type="PRINTS" id="PR00344">
    <property type="entry name" value="BCTRLSENSOR"/>
</dbReference>
<dbReference type="Pfam" id="PF00512">
    <property type="entry name" value="HisKA"/>
    <property type="match status" value="1"/>
</dbReference>
<dbReference type="Pfam" id="PF02518">
    <property type="entry name" value="HATPase_c"/>
    <property type="match status" value="1"/>
</dbReference>
<dbReference type="Proteomes" id="UP000048908">
    <property type="component" value="Unassembled WGS sequence"/>
</dbReference>
<dbReference type="CDD" id="cd00082">
    <property type="entry name" value="HisKA"/>
    <property type="match status" value="1"/>
</dbReference>
<dbReference type="GO" id="GO:0000155">
    <property type="term" value="F:phosphorelay sensor kinase activity"/>
    <property type="evidence" value="ECO:0007669"/>
    <property type="project" value="InterPro"/>
</dbReference>
<dbReference type="Gene3D" id="3.40.50.2300">
    <property type="match status" value="1"/>
</dbReference>
<dbReference type="InterPro" id="IPR036097">
    <property type="entry name" value="HisK_dim/P_sf"/>
</dbReference>
<evidence type="ECO:0000259" key="8">
    <source>
        <dbReference type="PROSITE" id="PS50110"/>
    </source>
</evidence>
<evidence type="ECO:0000256" key="1">
    <source>
        <dbReference type="ARBA" id="ARBA00000085"/>
    </source>
</evidence>
<dbReference type="InterPro" id="IPR036890">
    <property type="entry name" value="HATPase_C_sf"/>
</dbReference>
<dbReference type="SUPFAM" id="SSF52172">
    <property type="entry name" value="CheY-like"/>
    <property type="match status" value="1"/>
</dbReference>
<feature type="modified residue" description="4-aspartylphosphate" evidence="6">
    <location>
        <position position="612"/>
    </location>
</feature>
<dbReference type="InterPro" id="IPR003594">
    <property type="entry name" value="HATPase_dom"/>
</dbReference>
<sequence length="689" mass="74061">MDGAVPDAMYLDERRRRLAAERTLDHTRRELARAHSALVANADRLSRRYLAERDQNLSLTERQHALLAQRKEAADRADRARRRLWHALETMRDGFALFDVRGHLVAANSVYLDLFDATSEIGPGAHATEIFEMAADEGAFDIGDLSPAEWAAEQVARWDAPVIEPLVLHHYDGRVLRFQDRRAPDGDLVSLALDITEHRQRESSLTAARDTAEQTARAKAEFLARMSHEIRTPMNGVLGLSRMLVDRAEDAETVLYARTIRDSAEALLVIVNDTLDVSRIEAGRLDLRIAPLDLEALLTDCLRLAMASAAPDVQMAMDYPLGARTMFAGDAGRLRQIVMNLLGNALKFTDSGSVTVTVDVGEGEPAQVAIAVRDTGPGIPAESHETIFGVFEQMAEADRPAREGTGLGLTISRGLAQRMGGTLTIDSREGDGATFILSVPLPHAGTSDPDPFLPSRVALPEGGGAQAEMAAAALSAAGVDVARTVSTEEAVVILPLSLTPQAQSDVMERTGASTRLVLLGPIADAVPQVAERADAVVAVPFAGRELLAALAADDPLPAIRRPRLLLADDNGTNRLLLDRMLRDGAYDLDLVADGLQAVEAYGRHRPDAVVLDISMPGLDGFGAARAMRALDAEQGRNPVPMLALTAHAGEDMGARLRDTGFVAHLTKPVDKGDLLTALTAALDQASRTS</sequence>
<evidence type="ECO:0000256" key="4">
    <source>
        <dbReference type="ARBA" id="ARBA00022679"/>
    </source>
</evidence>
<organism evidence="9 10">
    <name type="scientific">Jannaschia rubra</name>
    <dbReference type="NCBI Taxonomy" id="282197"/>
    <lineage>
        <taxon>Bacteria</taxon>
        <taxon>Pseudomonadati</taxon>
        <taxon>Pseudomonadota</taxon>
        <taxon>Alphaproteobacteria</taxon>
        <taxon>Rhodobacterales</taxon>
        <taxon>Roseobacteraceae</taxon>
        <taxon>Jannaschia</taxon>
    </lineage>
</organism>
<evidence type="ECO:0000313" key="9">
    <source>
        <dbReference type="EMBL" id="CTQ33467.1"/>
    </source>
</evidence>
<dbReference type="SMART" id="SM00388">
    <property type="entry name" value="HisKA"/>
    <property type="match status" value="1"/>
</dbReference>